<evidence type="ECO:0000256" key="9">
    <source>
        <dbReference type="ARBA" id="ARBA00049940"/>
    </source>
</evidence>
<evidence type="ECO:0000313" key="12">
    <source>
        <dbReference type="Proteomes" id="UP000679950"/>
    </source>
</evidence>
<sequence length="128" mass="14192">MKYVAVGIAGMVGASLRYLIGLSFQHVWLYDFPFATFSTNMVGCFLLGWFTLLLPRLKFLPPVMIPALGTGLIGSFTTFSTFSVETVELMINSKWGIALLYILLSLWGGLLFLWLGYRFGSSKGETST</sequence>
<dbReference type="PANTHER" id="PTHR28259">
    <property type="entry name" value="FLUORIDE EXPORT PROTEIN 1-RELATED"/>
    <property type="match status" value="1"/>
</dbReference>
<evidence type="ECO:0000256" key="5">
    <source>
        <dbReference type="ARBA" id="ARBA00023136"/>
    </source>
</evidence>
<accession>A0ABQ4KL55</accession>
<evidence type="ECO:0000256" key="10">
    <source>
        <dbReference type="HAMAP-Rule" id="MF_00454"/>
    </source>
</evidence>
<comment type="similarity">
    <text evidence="7 10">Belongs to the fluoride channel Fluc/FEX (TC 1.A.43) family.</text>
</comment>
<feature type="transmembrane region" description="Helical" evidence="10">
    <location>
        <begin position="63"/>
        <end position="83"/>
    </location>
</feature>
<evidence type="ECO:0000256" key="7">
    <source>
        <dbReference type="ARBA" id="ARBA00035120"/>
    </source>
</evidence>
<keyword evidence="10" id="KW-0813">Transport</keyword>
<feature type="transmembrane region" description="Helical" evidence="10">
    <location>
        <begin position="95"/>
        <end position="117"/>
    </location>
</feature>
<evidence type="ECO:0000256" key="4">
    <source>
        <dbReference type="ARBA" id="ARBA00022989"/>
    </source>
</evidence>
<evidence type="ECO:0000256" key="3">
    <source>
        <dbReference type="ARBA" id="ARBA00022692"/>
    </source>
</evidence>
<keyword evidence="12" id="KW-1185">Reference proteome</keyword>
<dbReference type="PANTHER" id="PTHR28259:SF1">
    <property type="entry name" value="FLUORIDE EXPORT PROTEIN 1-RELATED"/>
    <property type="match status" value="1"/>
</dbReference>
<dbReference type="Pfam" id="PF02537">
    <property type="entry name" value="CRCB"/>
    <property type="match status" value="1"/>
</dbReference>
<evidence type="ECO:0000256" key="2">
    <source>
        <dbReference type="ARBA" id="ARBA00022475"/>
    </source>
</evidence>
<dbReference type="HAMAP" id="MF_00454">
    <property type="entry name" value="FluC"/>
    <property type="match status" value="1"/>
</dbReference>
<keyword evidence="3 10" id="KW-0812">Transmembrane</keyword>
<keyword evidence="10" id="KW-0915">Sodium</keyword>
<comment type="activity regulation">
    <text evidence="10">Na(+) is not transported, but it plays an essential structural role and its presence is essential for fluoride channel function.</text>
</comment>
<keyword evidence="2 10" id="KW-1003">Cell membrane</keyword>
<organism evidence="11 12">
    <name type="scientific">Lederbergia ruris</name>
    <dbReference type="NCBI Taxonomy" id="217495"/>
    <lineage>
        <taxon>Bacteria</taxon>
        <taxon>Bacillati</taxon>
        <taxon>Bacillota</taxon>
        <taxon>Bacilli</taxon>
        <taxon>Bacillales</taxon>
        <taxon>Bacillaceae</taxon>
        <taxon>Lederbergia</taxon>
    </lineage>
</organism>
<feature type="transmembrane region" description="Helical" evidence="10">
    <location>
        <begin position="34"/>
        <end position="54"/>
    </location>
</feature>
<keyword evidence="5 10" id="KW-0472">Membrane</keyword>
<feature type="binding site" evidence="10">
    <location>
        <position position="74"/>
    </location>
    <ligand>
        <name>Na(+)</name>
        <dbReference type="ChEBI" id="CHEBI:29101"/>
        <note>structural</note>
    </ligand>
</feature>
<evidence type="ECO:0000256" key="1">
    <source>
        <dbReference type="ARBA" id="ARBA00004651"/>
    </source>
</evidence>
<evidence type="ECO:0000313" key="11">
    <source>
        <dbReference type="EMBL" id="GIN58612.1"/>
    </source>
</evidence>
<comment type="caution">
    <text evidence="11">The sequence shown here is derived from an EMBL/GenBank/DDBJ whole genome shotgun (WGS) entry which is preliminary data.</text>
</comment>
<protein>
    <recommendedName>
        <fullName evidence="10">Fluoride-specific ion channel FluC</fullName>
    </recommendedName>
</protein>
<evidence type="ECO:0000256" key="6">
    <source>
        <dbReference type="ARBA" id="ARBA00023303"/>
    </source>
</evidence>
<reference evidence="11 12" key="1">
    <citation type="submission" date="2021-03" db="EMBL/GenBank/DDBJ databases">
        <title>Antimicrobial resistance genes in bacteria isolated from Japanese honey, and their potential for conferring macrolide and lincosamide resistance in the American foulbrood pathogen Paenibacillus larvae.</title>
        <authorList>
            <person name="Okamoto M."/>
            <person name="Kumagai M."/>
            <person name="Kanamori H."/>
            <person name="Takamatsu D."/>
        </authorList>
    </citation>
    <scope>NUCLEOTIDE SEQUENCE [LARGE SCALE GENOMIC DNA]</scope>
    <source>
        <strain evidence="11 12">J8TS2</strain>
    </source>
</reference>
<comment type="catalytic activity">
    <reaction evidence="8">
        <text>fluoride(in) = fluoride(out)</text>
        <dbReference type="Rhea" id="RHEA:76159"/>
        <dbReference type="ChEBI" id="CHEBI:17051"/>
    </reaction>
    <physiologicalReaction direction="left-to-right" evidence="8">
        <dbReference type="Rhea" id="RHEA:76160"/>
    </physiologicalReaction>
</comment>
<keyword evidence="10" id="KW-0479">Metal-binding</keyword>
<proteinExistence type="inferred from homology"/>
<dbReference type="NCBIfam" id="TIGR00494">
    <property type="entry name" value="crcB"/>
    <property type="match status" value="1"/>
</dbReference>
<feature type="binding site" evidence="10">
    <location>
        <position position="77"/>
    </location>
    <ligand>
        <name>Na(+)</name>
        <dbReference type="ChEBI" id="CHEBI:29101"/>
        <note>structural</note>
    </ligand>
</feature>
<keyword evidence="4 10" id="KW-1133">Transmembrane helix</keyword>
<feature type="transmembrane region" description="Helical" evidence="10">
    <location>
        <begin position="7"/>
        <end position="28"/>
    </location>
</feature>
<name>A0ABQ4KL55_9BACI</name>
<dbReference type="Proteomes" id="UP000679950">
    <property type="component" value="Unassembled WGS sequence"/>
</dbReference>
<dbReference type="RefSeq" id="WP_212966764.1">
    <property type="nucleotide sequence ID" value="NZ_BORB01000026.1"/>
</dbReference>
<comment type="subcellular location">
    <subcellularLocation>
        <location evidence="1 10">Cell membrane</location>
        <topology evidence="1 10">Multi-pass membrane protein</topology>
    </subcellularLocation>
</comment>
<dbReference type="InterPro" id="IPR003691">
    <property type="entry name" value="FluC"/>
</dbReference>
<dbReference type="EMBL" id="BORB01000026">
    <property type="protein sequence ID" value="GIN58612.1"/>
    <property type="molecule type" value="Genomic_DNA"/>
</dbReference>
<keyword evidence="10" id="KW-0406">Ion transport</keyword>
<comment type="function">
    <text evidence="9 10">Fluoride-specific ion channel. Important for reducing fluoride concentration in the cell, thus reducing its toxicity.</text>
</comment>
<evidence type="ECO:0000256" key="8">
    <source>
        <dbReference type="ARBA" id="ARBA00035585"/>
    </source>
</evidence>
<gene>
    <name evidence="11" type="primary">crcB1</name>
    <name evidence="10" type="synonym">crcB</name>
    <name evidence="10" type="synonym">fluC</name>
    <name evidence="11" type="ORF">J8TS2_29310</name>
</gene>
<keyword evidence="6 10" id="KW-0407">Ion channel</keyword>